<name>A0A1R4JQY6_9ACTN</name>
<dbReference type="Proteomes" id="UP000188342">
    <property type="component" value="Unassembled WGS sequence"/>
</dbReference>
<dbReference type="RefSeq" id="WP_094764824.1">
    <property type="nucleotide sequence ID" value="NZ_FUKQ01000035.1"/>
</dbReference>
<dbReference type="SUPFAM" id="SSF55811">
    <property type="entry name" value="Nudix"/>
    <property type="match status" value="1"/>
</dbReference>
<evidence type="ECO:0000313" key="4">
    <source>
        <dbReference type="Proteomes" id="UP000188342"/>
    </source>
</evidence>
<dbReference type="OrthoDB" id="9806150at2"/>
<keyword evidence="1 3" id="KW-0378">Hydrolase</keyword>
<keyword evidence="4" id="KW-1185">Reference proteome</keyword>
<dbReference type="EMBL" id="FUKQ01000035">
    <property type="protein sequence ID" value="SJN34407.1"/>
    <property type="molecule type" value="Genomic_DNA"/>
</dbReference>
<dbReference type="AlphaFoldDB" id="A0A1R4JQY6"/>
<feature type="domain" description="Nudix hydrolase" evidence="2">
    <location>
        <begin position="45"/>
        <end position="185"/>
    </location>
</feature>
<evidence type="ECO:0000259" key="2">
    <source>
        <dbReference type="PROSITE" id="PS51462"/>
    </source>
</evidence>
<gene>
    <name evidence="3" type="ORF">FM114_08955</name>
</gene>
<dbReference type="InterPro" id="IPR000086">
    <property type="entry name" value="NUDIX_hydrolase_dom"/>
</dbReference>
<dbReference type="InterPro" id="IPR015797">
    <property type="entry name" value="NUDIX_hydrolase-like_dom_sf"/>
</dbReference>
<reference evidence="3 4" key="1">
    <citation type="submission" date="2017-02" db="EMBL/GenBank/DDBJ databases">
        <authorList>
            <person name="Peterson S.W."/>
        </authorList>
    </citation>
    <scope>NUCLEOTIDE SEQUENCE [LARGE SCALE GENOMIC DNA]</scope>
    <source>
        <strain evidence="3 4">LSP_Lj1</strain>
    </source>
</reference>
<accession>A0A1R4JQY6</accession>
<dbReference type="EC" id="3.6.1.13" evidence="3"/>
<protein>
    <submittedName>
        <fullName evidence="3">ADP-ribose pyrophosphatase</fullName>
        <ecNumber evidence="3">3.6.1.13</ecNumber>
    </submittedName>
</protein>
<proteinExistence type="predicted"/>
<dbReference type="PANTHER" id="PTHR11839">
    <property type="entry name" value="UDP/ADP-SUGAR PYROPHOSPHATASE"/>
    <property type="match status" value="1"/>
</dbReference>
<evidence type="ECO:0000313" key="3">
    <source>
        <dbReference type="EMBL" id="SJN34407.1"/>
    </source>
</evidence>
<dbReference type="Gene3D" id="3.90.79.10">
    <property type="entry name" value="Nucleoside Triphosphate Pyrophosphohydrolase"/>
    <property type="match status" value="1"/>
</dbReference>
<dbReference type="STRING" id="1255658.FM114_08955"/>
<dbReference type="GO" id="GO:0006753">
    <property type="term" value="P:nucleoside phosphate metabolic process"/>
    <property type="evidence" value="ECO:0007669"/>
    <property type="project" value="TreeGrafter"/>
</dbReference>
<dbReference type="GO" id="GO:0047631">
    <property type="term" value="F:ADP-ribose diphosphatase activity"/>
    <property type="evidence" value="ECO:0007669"/>
    <property type="project" value="UniProtKB-EC"/>
</dbReference>
<evidence type="ECO:0000256" key="1">
    <source>
        <dbReference type="ARBA" id="ARBA00022801"/>
    </source>
</evidence>
<organism evidence="3 4">
    <name type="scientific">Luteococcus japonicus LSP_Lj1</name>
    <dbReference type="NCBI Taxonomy" id="1255658"/>
    <lineage>
        <taxon>Bacteria</taxon>
        <taxon>Bacillati</taxon>
        <taxon>Actinomycetota</taxon>
        <taxon>Actinomycetes</taxon>
        <taxon>Propionibacteriales</taxon>
        <taxon>Propionibacteriaceae</taxon>
        <taxon>Luteococcus</taxon>
    </lineage>
</organism>
<dbReference type="PANTHER" id="PTHR11839:SF31">
    <property type="entry name" value="ADP-RIBOSE PYROPHOSPHATASE"/>
    <property type="match status" value="1"/>
</dbReference>
<dbReference type="PROSITE" id="PS51462">
    <property type="entry name" value="NUDIX"/>
    <property type="match status" value="1"/>
</dbReference>
<dbReference type="GO" id="GO:0019693">
    <property type="term" value="P:ribose phosphate metabolic process"/>
    <property type="evidence" value="ECO:0007669"/>
    <property type="project" value="TreeGrafter"/>
</dbReference>
<dbReference type="Pfam" id="PF00293">
    <property type="entry name" value="NUDIX"/>
    <property type="match status" value="1"/>
</dbReference>
<sequence>MTMPLDRPEAWQIDEHRVLGTGRVCSFVEDDITPPSGEQFTRQYLTHPGAVAVMALDEQGRVAVVHQYRHPVAMKLVEPPAGLLDAEGESFLLAAQRELAEEALLKADDWRVLVDIFTTPGGCEESIRIYLARGLSAAPRPDGFVVEDEEAHMDISWVDLDELVDEIFAGHVQSPSMVSGALALQTARLSGRLDALRPADAPWPARDIWAARVAERRAMESGE</sequence>
<dbReference type="GO" id="GO:0005829">
    <property type="term" value="C:cytosol"/>
    <property type="evidence" value="ECO:0007669"/>
    <property type="project" value="TreeGrafter"/>
</dbReference>